<dbReference type="InterPro" id="IPR024534">
    <property type="entry name" value="JetD_C"/>
</dbReference>
<evidence type="ECO:0000313" key="3">
    <source>
        <dbReference type="Proteomes" id="UP000886721"/>
    </source>
</evidence>
<proteinExistence type="predicted"/>
<protein>
    <submittedName>
        <fullName evidence="2">DUF2220 domain-containing protein</fullName>
    </submittedName>
</protein>
<reference evidence="2" key="2">
    <citation type="submission" date="2021-04" db="EMBL/GenBank/DDBJ databases">
        <authorList>
            <person name="Gilroy R."/>
        </authorList>
    </citation>
    <scope>NUCLEOTIDE SEQUENCE</scope>
    <source>
        <strain evidence="2">CHK191-13928</strain>
    </source>
</reference>
<dbReference type="Proteomes" id="UP000886721">
    <property type="component" value="Unassembled WGS sequence"/>
</dbReference>
<gene>
    <name evidence="2" type="ORF">H9735_12560</name>
</gene>
<feature type="domain" description="Wadjet protein JetD C-terminal" evidence="1">
    <location>
        <begin position="210"/>
        <end position="332"/>
    </location>
</feature>
<reference evidence="2" key="1">
    <citation type="journal article" date="2021" name="PeerJ">
        <title>Extensive microbial diversity within the chicken gut microbiome revealed by metagenomics and culture.</title>
        <authorList>
            <person name="Gilroy R."/>
            <person name="Ravi A."/>
            <person name="Getino M."/>
            <person name="Pursley I."/>
            <person name="Horton D.L."/>
            <person name="Alikhan N.F."/>
            <person name="Baker D."/>
            <person name="Gharbi K."/>
            <person name="Hall N."/>
            <person name="Watson M."/>
            <person name="Adriaenssens E.M."/>
            <person name="Foster-Nyarko E."/>
            <person name="Jarju S."/>
            <person name="Secka A."/>
            <person name="Antonio M."/>
            <person name="Oren A."/>
            <person name="Chaudhuri R.R."/>
            <person name="La Ragione R."/>
            <person name="Hildebrand F."/>
            <person name="Pallen M.J."/>
        </authorList>
    </citation>
    <scope>NUCLEOTIDE SEQUENCE</scope>
    <source>
        <strain evidence="2">CHK191-13928</strain>
    </source>
</reference>
<dbReference type="Pfam" id="PF09983">
    <property type="entry name" value="JetD_C"/>
    <property type="match status" value="1"/>
</dbReference>
<evidence type="ECO:0000259" key="1">
    <source>
        <dbReference type="Pfam" id="PF09983"/>
    </source>
</evidence>
<accession>A0A9D2BAH6</accession>
<evidence type="ECO:0000313" key="2">
    <source>
        <dbReference type="EMBL" id="HIX68938.1"/>
    </source>
</evidence>
<name>A0A9D2BAH6_9FIRM</name>
<dbReference type="EMBL" id="DXEM01000037">
    <property type="protein sequence ID" value="HIX68938.1"/>
    <property type="molecule type" value="Genomic_DNA"/>
</dbReference>
<comment type="caution">
    <text evidence="2">The sequence shown here is derived from an EMBL/GenBank/DDBJ whole genome shotgun (WGS) entry which is preliminary data.</text>
</comment>
<sequence>MKIADQLLDRISGTTFRYHDILEQRPDMSYQELYAVLDCLEAEGKIRPIKNSGRTSFRPSVYQKYRKIPKKDDFSRWIPEIQRLHTKLNVEGYLKHPKSYAANREAIHQLSEFLWQEEAVCRLEMSVKEKSFAIWGDEKFLESSSGRQILRFNEITKSDLGFYETPEPFFSREFQKDGAVLVLENKDPWYSICRIFLKDKKYSLLGEQIGLLIYGEGKKVQRQSALTDYLEEIGWNHAENLYVGDIDREGFAIFDGMRKGNPRCEIRLFAGIYERMVQKAENLTKFPDAPSRRDIVWDQKILDDFSKETKEKIQEILEQKKMIPQEILNYQDYKEMCRGGECWNI</sequence>
<organism evidence="2 3">
    <name type="scientific">Candidatus Anaerostipes excrementavium</name>
    <dbReference type="NCBI Taxonomy" id="2838463"/>
    <lineage>
        <taxon>Bacteria</taxon>
        <taxon>Bacillati</taxon>
        <taxon>Bacillota</taxon>
        <taxon>Clostridia</taxon>
        <taxon>Lachnospirales</taxon>
        <taxon>Lachnospiraceae</taxon>
        <taxon>Anaerostipes</taxon>
    </lineage>
</organism>
<dbReference type="AlphaFoldDB" id="A0A9D2BAH6"/>